<organism evidence="1 2">
    <name type="scientific">Acinetobacter shaoyimingii</name>
    <dbReference type="NCBI Taxonomy" id="2715164"/>
    <lineage>
        <taxon>Bacteria</taxon>
        <taxon>Pseudomonadati</taxon>
        <taxon>Pseudomonadota</taxon>
        <taxon>Gammaproteobacteria</taxon>
        <taxon>Moraxellales</taxon>
        <taxon>Moraxellaceae</taxon>
        <taxon>Acinetobacter</taxon>
    </lineage>
</organism>
<keyword evidence="2" id="KW-1185">Reference proteome</keyword>
<name>A0A6G8RRD6_9GAMM</name>
<evidence type="ECO:0000313" key="1">
    <source>
        <dbReference type="EMBL" id="QIO04471.1"/>
    </source>
</evidence>
<proteinExistence type="predicted"/>
<sequence>MRKSLPFGGLFIENSIEISNNKSMKKYQNEITIDFINKEVFLDSKSITIDALKNGEFTQSEYSPN</sequence>
<accession>A0A6G8RRD6</accession>
<protein>
    <submittedName>
        <fullName evidence="1">Uncharacterized protein</fullName>
    </submittedName>
</protein>
<gene>
    <name evidence="1" type="ORF">G8E00_00105</name>
</gene>
<dbReference type="RefSeq" id="WP_166221177.1">
    <property type="nucleotide sequence ID" value="NZ_CP049801.1"/>
</dbReference>
<dbReference type="Proteomes" id="UP000502297">
    <property type="component" value="Chromosome"/>
</dbReference>
<evidence type="ECO:0000313" key="2">
    <source>
        <dbReference type="Proteomes" id="UP000502297"/>
    </source>
</evidence>
<dbReference type="EMBL" id="CP049801">
    <property type="protein sequence ID" value="QIO04471.1"/>
    <property type="molecule type" value="Genomic_DNA"/>
</dbReference>
<dbReference type="KEGG" id="asha:G8E00_00105"/>
<dbReference type="AlphaFoldDB" id="A0A6G8RRD6"/>
<reference evidence="1 2" key="1">
    <citation type="submission" date="2020-03" db="EMBL/GenBank/DDBJ databases">
        <authorList>
            <person name="Zhu W."/>
        </authorList>
    </citation>
    <scope>NUCLEOTIDE SEQUENCE [LARGE SCALE GENOMIC DNA]</scope>
    <source>
        <strain evidence="1 2">323-1</strain>
    </source>
</reference>